<name>M2ZNF5_9PROT</name>
<protein>
    <submittedName>
        <fullName evidence="1">Uncharacterized protein</fullName>
    </submittedName>
</protein>
<evidence type="ECO:0000313" key="1">
    <source>
        <dbReference type="EMBL" id="EME68832.1"/>
    </source>
</evidence>
<dbReference type="PATRIC" id="fig|1244869.3.peg.3310"/>
<dbReference type="EMBL" id="AONQ01000051">
    <property type="protein sequence ID" value="EME68832.1"/>
    <property type="molecule type" value="Genomic_DNA"/>
</dbReference>
<gene>
    <name evidence="1" type="ORF">H261_16498</name>
</gene>
<accession>M2ZNF5</accession>
<dbReference type="STRING" id="1244869.H261_16498"/>
<dbReference type="AlphaFoldDB" id="M2ZNF5"/>
<proteinExistence type="predicted"/>
<keyword evidence="2" id="KW-1185">Reference proteome</keyword>
<sequence>MAVLPLLLAALMLRLSSKFGSENQKDQNIVLRLSGRGESIEAGTLGKGISP</sequence>
<reference evidence="1 2" key="1">
    <citation type="journal article" date="2014" name="Genome Announc.">
        <title>Draft Genome Sequence of Magnetospirillum sp. Strain SO-1, a Freshwater Magnetotactic Bacterium Isolated from the Ol'khovka River, Russia.</title>
        <authorList>
            <person name="Grouzdev D.S."/>
            <person name="Dziuba M.V."/>
            <person name="Sukhacheva M.S."/>
            <person name="Mardanov A.V."/>
            <person name="Beletskiy A.V."/>
            <person name="Kuznetsov B.B."/>
            <person name="Skryabin K.G."/>
        </authorList>
    </citation>
    <scope>NUCLEOTIDE SEQUENCE [LARGE SCALE GENOMIC DNA]</scope>
    <source>
        <strain evidence="1 2">SO-1</strain>
    </source>
</reference>
<organism evidence="1 2">
    <name type="scientific">Paramagnetospirillum caucaseum</name>
    <dbReference type="NCBI Taxonomy" id="1244869"/>
    <lineage>
        <taxon>Bacteria</taxon>
        <taxon>Pseudomonadati</taxon>
        <taxon>Pseudomonadota</taxon>
        <taxon>Alphaproteobacteria</taxon>
        <taxon>Rhodospirillales</taxon>
        <taxon>Magnetospirillaceae</taxon>
        <taxon>Paramagnetospirillum</taxon>
    </lineage>
</organism>
<evidence type="ECO:0000313" key="2">
    <source>
        <dbReference type="Proteomes" id="UP000011744"/>
    </source>
</evidence>
<dbReference type="Proteomes" id="UP000011744">
    <property type="component" value="Unassembled WGS sequence"/>
</dbReference>
<comment type="caution">
    <text evidence="1">The sequence shown here is derived from an EMBL/GenBank/DDBJ whole genome shotgun (WGS) entry which is preliminary data.</text>
</comment>